<dbReference type="InterPro" id="IPR027417">
    <property type="entry name" value="P-loop_NTPase"/>
</dbReference>
<dbReference type="SUPFAM" id="SSF50331">
    <property type="entry name" value="MOP-like"/>
    <property type="match status" value="1"/>
</dbReference>
<organism evidence="6 7">
    <name type="scientific">Candidatus Phytoplasma meliae</name>
    <dbReference type="NCBI Taxonomy" id="1848402"/>
    <lineage>
        <taxon>Bacteria</taxon>
        <taxon>Bacillati</taxon>
        <taxon>Mycoplasmatota</taxon>
        <taxon>Mollicutes</taxon>
        <taxon>Acholeplasmatales</taxon>
        <taxon>Acholeplasmataceae</taxon>
        <taxon>Candidatus Phytoplasma</taxon>
        <taxon>16SrXIII (Mexican periwinkle virescence group)</taxon>
    </lineage>
</organism>
<dbReference type="InterPro" id="IPR003439">
    <property type="entry name" value="ABC_transporter-like_ATP-bd"/>
</dbReference>
<keyword evidence="1" id="KW-0813">Transport</keyword>
<evidence type="ECO:0000256" key="2">
    <source>
        <dbReference type="ARBA" id="ARBA00022741"/>
    </source>
</evidence>
<keyword evidence="2" id="KW-0547">Nucleotide-binding</keyword>
<feature type="coiled-coil region" evidence="4">
    <location>
        <begin position="111"/>
        <end position="169"/>
    </location>
</feature>
<dbReference type="Gene3D" id="2.40.50.140">
    <property type="entry name" value="Nucleic acid-binding proteins"/>
    <property type="match status" value="1"/>
</dbReference>
<dbReference type="PANTHER" id="PTHR42781:SF4">
    <property type="entry name" value="SPERMIDINE_PUTRESCINE IMPORT ATP-BINDING PROTEIN POTA"/>
    <property type="match status" value="1"/>
</dbReference>
<dbReference type="InterPro" id="IPR017871">
    <property type="entry name" value="ABC_transporter-like_CS"/>
</dbReference>
<dbReference type="Pfam" id="PF00005">
    <property type="entry name" value="ABC_tran"/>
    <property type="match status" value="1"/>
</dbReference>
<evidence type="ECO:0000256" key="4">
    <source>
        <dbReference type="SAM" id="Coils"/>
    </source>
</evidence>
<keyword evidence="4" id="KW-0175">Coiled coil</keyword>
<evidence type="ECO:0000313" key="7">
    <source>
        <dbReference type="Proteomes" id="UP001195571"/>
    </source>
</evidence>
<dbReference type="PROSITE" id="PS00211">
    <property type="entry name" value="ABC_TRANSPORTER_1"/>
    <property type="match status" value="1"/>
</dbReference>
<accession>A0ABS5CYM0</accession>
<dbReference type="InterPro" id="IPR050093">
    <property type="entry name" value="ABC_SmlMolc_Importer"/>
</dbReference>
<keyword evidence="7" id="KW-1185">Reference proteome</keyword>
<dbReference type="InterPro" id="IPR012340">
    <property type="entry name" value="NA-bd_OB-fold"/>
</dbReference>
<dbReference type="SUPFAM" id="SSF52540">
    <property type="entry name" value="P-loop containing nucleoside triphosphate hydrolases"/>
    <property type="match status" value="1"/>
</dbReference>
<gene>
    <name evidence="6" type="ORF">CHTY_002395</name>
</gene>
<dbReference type="InterPro" id="IPR008995">
    <property type="entry name" value="Mo/tungstate-bd_C_term_dom"/>
</dbReference>
<protein>
    <submittedName>
        <fullName evidence="6">ABC transporter ATP-binding protein</fullName>
    </submittedName>
</protein>
<name>A0ABS5CYM0_9MOLU</name>
<dbReference type="GO" id="GO:0005524">
    <property type="term" value="F:ATP binding"/>
    <property type="evidence" value="ECO:0007669"/>
    <property type="project" value="UniProtKB-KW"/>
</dbReference>
<dbReference type="Gene3D" id="3.40.50.300">
    <property type="entry name" value="P-loop containing nucleotide triphosphate hydrolases"/>
    <property type="match status" value="1"/>
</dbReference>
<dbReference type="PROSITE" id="PS50893">
    <property type="entry name" value="ABC_TRANSPORTER_2"/>
    <property type="match status" value="1"/>
</dbReference>
<sequence>MKILITLKDLTKVFDNQLILRGINLDIKQNEFVTLLGPSGCGKTTILRIIGGFENPSSGEILFQQKSILNLAAHKRPINTVFQKYALFPHLNVFENVAFGLRLKDFNLTTKENLKHNQIQYNHEKKQLLQKGREKIAFISCAQEKKIITQKLTEQIKQLTKQFESKQQVLKNNLLDKKTQTLKIRNEVLKYLKIMSLQGLEQRMIDQLSGGQQQRVAIARALINKPQVLLLDEPLSNLDLKLKQEMQYELKEIQKNTGITFLFVTHDQEEAFTMSDKVVVMNHGEIQQIGTPQEIYNEPANRFVAQFVGESNLIQGVMKKDFLVHFDHQDFTCVDQGFHKNEKVDIVIRPEDIDIIAKGKGLITGVVESVVFKGVYWEIDVKTLKRTYTIQTTDHVSINKEVDITFNPEDIHVMEIWQ</sequence>
<dbReference type="RefSeq" id="WP_203552331.1">
    <property type="nucleotide sequence ID" value="NZ_JACAOD020000010.1"/>
</dbReference>
<feature type="domain" description="ABC transporter" evidence="5">
    <location>
        <begin position="5"/>
        <end position="308"/>
    </location>
</feature>
<dbReference type="Proteomes" id="UP001195571">
    <property type="component" value="Unassembled WGS sequence"/>
</dbReference>
<dbReference type="Gene3D" id="2.40.50.100">
    <property type="match status" value="1"/>
</dbReference>
<dbReference type="PANTHER" id="PTHR42781">
    <property type="entry name" value="SPERMIDINE/PUTRESCINE IMPORT ATP-BINDING PROTEIN POTA"/>
    <property type="match status" value="1"/>
</dbReference>
<reference evidence="6" key="1">
    <citation type="submission" date="2021-04" db="EMBL/GenBank/DDBJ databases">
        <title>Genomic features of Candidatus Phytoplasma meliae isolate ChTYXIII (1SrXIII-G).</title>
        <authorList>
            <person name="Fernandez F.D."/>
            <person name="Conci L.R."/>
        </authorList>
    </citation>
    <scope>NUCLEOTIDE SEQUENCE [LARGE SCALE GENOMIC DNA]</scope>
    <source>
        <strain evidence="6">ChTYXIII-Mo</strain>
    </source>
</reference>
<dbReference type="SMART" id="SM00382">
    <property type="entry name" value="AAA"/>
    <property type="match status" value="1"/>
</dbReference>
<comment type="caution">
    <text evidence="6">The sequence shown here is derived from an EMBL/GenBank/DDBJ whole genome shotgun (WGS) entry which is preliminary data.</text>
</comment>
<dbReference type="Pfam" id="PF08402">
    <property type="entry name" value="TOBE_2"/>
    <property type="match status" value="1"/>
</dbReference>
<evidence type="ECO:0000313" key="6">
    <source>
        <dbReference type="EMBL" id="MBP5836067.1"/>
    </source>
</evidence>
<evidence type="ECO:0000256" key="3">
    <source>
        <dbReference type="ARBA" id="ARBA00022840"/>
    </source>
</evidence>
<proteinExistence type="predicted"/>
<dbReference type="EMBL" id="JACAOD020000010">
    <property type="protein sequence ID" value="MBP5836067.1"/>
    <property type="molecule type" value="Genomic_DNA"/>
</dbReference>
<dbReference type="InterPro" id="IPR013611">
    <property type="entry name" value="Transp-assoc_OB_typ2"/>
</dbReference>
<evidence type="ECO:0000256" key="1">
    <source>
        <dbReference type="ARBA" id="ARBA00022448"/>
    </source>
</evidence>
<evidence type="ECO:0000259" key="5">
    <source>
        <dbReference type="PROSITE" id="PS50893"/>
    </source>
</evidence>
<keyword evidence="3 6" id="KW-0067">ATP-binding</keyword>
<dbReference type="InterPro" id="IPR003593">
    <property type="entry name" value="AAA+_ATPase"/>
</dbReference>